<dbReference type="PANTHER" id="PTHR30126">
    <property type="entry name" value="HTH-TYPE TRANSCRIPTIONAL REGULATOR"/>
    <property type="match status" value="1"/>
</dbReference>
<organism evidence="6">
    <name type="scientific">mine drainage metagenome</name>
    <dbReference type="NCBI Taxonomy" id="410659"/>
    <lineage>
        <taxon>unclassified sequences</taxon>
        <taxon>metagenomes</taxon>
        <taxon>ecological metagenomes</taxon>
    </lineage>
</organism>
<keyword evidence="4" id="KW-0804">Transcription</keyword>
<dbReference type="Gene3D" id="3.40.190.290">
    <property type="match status" value="1"/>
</dbReference>
<dbReference type="Gene3D" id="1.10.10.10">
    <property type="entry name" value="Winged helix-like DNA-binding domain superfamily/Winged helix DNA-binding domain"/>
    <property type="match status" value="1"/>
</dbReference>
<dbReference type="PROSITE" id="PS50931">
    <property type="entry name" value="HTH_LYSR"/>
    <property type="match status" value="1"/>
</dbReference>
<name>T0ZWW4_9ZZZZ</name>
<comment type="caution">
    <text evidence="6">The sequence shown here is derived from an EMBL/GenBank/DDBJ whole genome shotgun (WGS) entry which is preliminary data.</text>
</comment>
<dbReference type="EMBL" id="AUZX01013791">
    <property type="protein sequence ID" value="EQD34445.1"/>
    <property type="molecule type" value="Genomic_DNA"/>
</dbReference>
<comment type="similarity">
    <text evidence="1">Belongs to the LysR transcriptional regulatory family.</text>
</comment>
<dbReference type="InterPro" id="IPR000847">
    <property type="entry name" value="LysR_HTH_N"/>
</dbReference>
<dbReference type="InterPro" id="IPR036390">
    <property type="entry name" value="WH_DNA-bd_sf"/>
</dbReference>
<evidence type="ECO:0000313" key="6">
    <source>
        <dbReference type="EMBL" id="EQD34445.1"/>
    </source>
</evidence>
<keyword evidence="3" id="KW-0238">DNA-binding</keyword>
<dbReference type="SUPFAM" id="SSF53850">
    <property type="entry name" value="Periplasmic binding protein-like II"/>
    <property type="match status" value="1"/>
</dbReference>
<proteinExistence type="inferred from homology"/>
<evidence type="ECO:0000256" key="3">
    <source>
        <dbReference type="ARBA" id="ARBA00023125"/>
    </source>
</evidence>
<dbReference type="PANTHER" id="PTHR30126:SF40">
    <property type="entry name" value="HTH-TYPE TRANSCRIPTIONAL REGULATOR GLTR"/>
    <property type="match status" value="1"/>
</dbReference>
<keyword evidence="2" id="KW-0805">Transcription regulation</keyword>
<reference evidence="6" key="2">
    <citation type="journal article" date="2014" name="ISME J.">
        <title>Microbial stratification in low pH oxic and suboxic macroscopic growths along an acid mine drainage.</title>
        <authorList>
            <person name="Mendez-Garcia C."/>
            <person name="Mesa V."/>
            <person name="Sprenger R.R."/>
            <person name="Richter M."/>
            <person name="Diez M.S."/>
            <person name="Solano J."/>
            <person name="Bargiela R."/>
            <person name="Golyshina O.V."/>
            <person name="Manteca A."/>
            <person name="Ramos J.L."/>
            <person name="Gallego J.R."/>
            <person name="Llorente I."/>
            <person name="Martins Dos Santos V.A."/>
            <person name="Jensen O.N."/>
            <person name="Pelaez A.I."/>
            <person name="Sanchez J."/>
            <person name="Ferrer M."/>
        </authorList>
    </citation>
    <scope>NUCLEOTIDE SEQUENCE</scope>
</reference>
<dbReference type="SUPFAM" id="SSF46785">
    <property type="entry name" value="Winged helix' DNA-binding domain"/>
    <property type="match status" value="1"/>
</dbReference>
<evidence type="ECO:0000256" key="2">
    <source>
        <dbReference type="ARBA" id="ARBA00023015"/>
    </source>
</evidence>
<dbReference type="AlphaFoldDB" id="T0ZWW4"/>
<dbReference type="InterPro" id="IPR036388">
    <property type="entry name" value="WH-like_DNA-bd_sf"/>
</dbReference>
<reference evidence="6" key="1">
    <citation type="submission" date="2013-08" db="EMBL/GenBank/DDBJ databases">
        <authorList>
            <person name="Mendez C."/>
            <person name="Richter M."/>
            <person name="Ferrer M."/>
            <person name="Sanchez J."/>
        </authorList>
    </citation>
    <scope>NUCLEOTIDE SEQUENCE</scope>
</reference>
<gene>
    <name evidence="6" type="ORF">B1A_18688</name>
</gene>
<feature type="domain" description="HTH lysR-type" evidence="5">
    <location>
        <begin position="1"/>
        <end position="58"/>
    </location>
</feature>
<protein>
    <submittedName>
        <fullName evidence="6">Transcriptional regulator, LysR family</fullName>
    </submittedName>
</protein>
<dbReference type="FunFam" id="1.10.10.10:FF:000001">
    <property type="entry name" value="LysR family transcriptional regulator"/>
    <property type="match status" value="1"/>
</dbReference>
<dbReference type="InterPro" id="IPR005119">
    <property type="entry name" value="LysR_subst-bd"/>
</dbReference>
<dbReference type="PRINTS" id="PR00039">
    <property type="entry name" value="HTHLYSR"/>
</dbReference>
<evidence type="ECO:0000256" key="4">
    <source>
        <dbReference type="ARBA" id="ARBA00023163"/>
    </source>
</evidence>
<dbReference type="GO" id="GO:0003700">
    <property type="term" value="F:DNA-binding transcription factor activity"/>
    <property type="evidence" value="ECO:0007669"/>
    <property type="project" value="InterPro"/>
</dbReference>
<dbReference type="Pfam" id="PF03466">
    <property type="entry name" value="LysR_substrate"/>
    <property type="match status" value="1"/>
</dbReference>
<evidence type="ECO:0000256" key="1">
    <source>
        <dbReference type="ARBA" id="ARBA00009437"/>
    </source>
</evidence>
<dbReference type="GO" id="GO:0000976">
    <property type="term" value="F:transcription cis-regulatory region binding"/>
    <property type="evidence" value="ECO:0007669"/>
    <property type="project" value="TreeGrafter"/>
</dbReference>
<accession>T0ZWW4</accession>
<sequence>MDLRELEAFQAVVEAGGVGRAALRLHRAQSSITARIRQLEASLGVALFERGGRALRLTAAGDALLGYTGRLLGLAEEARAAVRQDSIGGRLRLGAMESVAASRLPLPLAEFHRRHPEVMVELQTANSRELIARVQAGALDAAIVGDEVDNARFTRVPLYREELVLVATSGSQLLASPKHLNGKTLLVFHGQGCAYRRRLEHWLQALRVVPARTLEFASYHALLAAAASGVGVCLMPRSVLNIYPQREALAVATVPTRVAHLQTLLVTPRTLHTPALTRLIEALRADAGASTAA</sequence>
<evidence type="ECO:0000259" key="5">
    <source>
        <dbReference type="PROSITE" id="PS50931"/>
    </source>
</evidence>
<dbReference type="Pfam" id="PF00126">
    <property type="entry name" value="HTH_1"/>
    <property type="match status" value="1"/>
</dbReference>